<dbReference type="Proteomes" id="UP000319143">
    <property type="component" value="Unassembled WGS sequence"/>
</dbReference>
<gene>
    <name evidence="2" type="ORF">Poly41_36060</name>
</gene>
<accession>A0A5C6DI37</accession>
<feature type="region of interest" description="Disordered" evidence="1">
    <location>
        <begin position="66"/>
        <end position="86"/>
    </location>
</feature>
<feature type="compositionally biased region" description="Low complexity" evidence="1">
    <location>
        <begin position="190"/>
        <end position="199"/>
    </location>
</feature>
<feature type="compositionally biased region" description="Polar residues" evidence="1">
    <location>
        <begin position="164"/>
        <end position="178"/>
    </location>
</feature>
<name>A0A5C6DI37_9BACT</name>
<protein>
    <submittedName>
        <fullName evidence="2">Uncharacterized protein</fullName>
    </submittedName>
</protein>
<organism evidence="2 3">
    <name type="scientific">Novipirellula artificiosorum</name>
    <dbReference type="NCBI Taxonomy" id="2528016"/>
    <lineage>
        <taxon>Bacteria</taxon>
        <taxon>Pseudomonadati</taxon>
        <taxon>Planctomycetota</taxon>
        <taxon>Planctomycetia</taxon>
        <taxon>Pirellulales</taxon>
        <taxon>Pirellulaceae</taxon>
        <taxon>Novipirellula</taxon>
    </lineage>
</organism>
<feature type="region of interest" description="Disordered" evidence="1">
    <location>
        <begin position="158"/>
        <end position="199"/>
    </location>
</feature>
<comment type="caution">
    <text evidence="2">The sequence shown here is derived from an EMBL/GenBank/DDBJ whole genome shotgun (WGS) entry which is preliminary data.</text>
</comment>
<feature type="compositionally biased region" description="Low complexity" evidence="1">
    <location>
        <begin position="269"/>
        <end position="280"/>
    </location>
</feature>
<proteinExistence type="predicted"/>
<feature type="region of interest" description="Disordered" evidence="1">
    <location>
        <begin position="250"/>
        <end position="293"/>
    </location>
</feature>
<evidence type="ECO:0000313" key="3">
    <source>
        <dbReference type="Proteomes" id="UP000319143"/>
    </source>
</evidence>
<evidence type="ECO:0000313" key="2">
    <source>
        <dbReference type="EMBL" id="TWU35855.1"/>
    </source>
</evidence>
<sequence length="293" mass="29304">MAIDSISLTFSVFEMRRICLAACCLAMALTLAGCRQTSSTTAGSPLTPIGPLAPVGLTPVGTPTTPSSAMGSFSAPTRVPPPPSNSANTQAGGFVPYGQTSSIAAPPAAAYDSFAGNAATRSTSTFSAGTQPIGSGVATVGWTETNTDIRSAPVHPNAYAQPALPQSPSTAPPSSGLQFSGMRVNDLTGATSSPSSYAAAPMVATGPTSGFAQGYYPPSVDPAASVAYPPNQPSLAPLSVPVSAPLLPQSVGTPASFPANGPTTDPIVTRSSSSTGTPTSDNDLPWRRPAAQY</sequence>
<reference evidence="2 3" key="1">
    <citation type="submission" date="2019-02" db="EMBL/GenBank/DDBJ databases">
        <title>Deep-cultivation of Planctomycetes and their phenomic and genomic characterization uncovers novel biology.</title>
        <authorList>
            <person name="Wiegand S."/>
            <person name="Jogler M."/>
            <person name="Boedeker C."/>
            <person name="Pinto D."/>
            <person name="Vollmers J."/>
            <person name="Rivas-Marin E."/>
            <person name="Kohn T."/>
            <person name="Peeters S.H."/>
            <person name="Heuer A."/>
            <person name="Rast P."/>
            <person name="Oberbeckmann S."/>
            <person name="Bunk B."/>
            <person name="Jeske O."/>
            <person name="Meyerdierks A."/>
            <person name="Storesund J.E."/>
            <person name="Kallscheuer N."/>
            <person name="Luecker S."/>
            <person name="Lage O.M."/>
            <person name="Pohl T."/>
            <person name="Merkel B.J."/>
            <person name="Hornburger P."/>
            <person name="Mueller R.-W."/>
            <person name="Bruemmer F."/>
            <person name="Labrenz M."/>
            <person name="Spormann A.M."/>
            <person name="Op Den Camp H."/>
            <person name="Overmann J."/>
            <person name="Amann R."/>
            <person name="Jetten M.S.M."/>
            <person name="Mascher T."/>
            <person name="Medema M.H."/>
            <person name="Devos D.P."/>
            <person name="Kaster A.-K."/>
            <person name="Ovreas L."/>
            <person name="Rohde M."/>
            <person name="Galperin M.Y."/>
            <person name="Jogler C."/>
        </authorList>
    </citation>
    <scope>NUCLEOTIDE SEQUENCE [LARGE SCALE GENOMIC DNA]</scope>
    <source>
        <strain evidence="2 3">Poly41</strain>
    </source>
</reference>
<dbReference type="EMBL" id="SJPV01000006">
    <property type="protein sequence ID" value="TWU35855.1"/>
    <property type="molecule type" value="Genomic_DNA"/>
</dbReference>
<evidence type="ECO:0000256" key="1">
    <source>
        <dbReference type="SAM" id="MobiDB-lite"/>
    </source>
</evidence>
<dbReference type="AlphaFoldDB" id="A0A5C6DI37"/>
<keyword evidence="3" id="KW-1185">Reference proteome</keyword>